<keyword evidence="3 6" id="KW-0067">ATP-binding</keyword>
<dbReference type="PANTHER" id="PTHR45772">
    <property type="entry name" value="CONSERVED COMPONENT OF ABC TRANSPORTER FOR NATURAL AMINO ACIDS-RELATED"/>
    <property type="match status" value="1"/>
</dbReference>
<feature type="compositionally biased region" description="Polar residues" evidence="4">
    <location>
        <begin position="1"/>
        <end position="34"/>
    </location>
</feature>
<dbReference type="InterPro" id="IPR003593">
    <property type="entry name" value="AAA+_ATPase"/>
</dbReference>
<dbReference type="AlphaFoldDB" id="A0A516TLS1"/>
<reference evidence="7" key="1">
    <citation type="submission" date="2019-03" db="EMBL/GenBank/DDBJ databases">
        <title>Complete genome of Methylacidiphilum kamchatkense Kam1.</title>
        <authorList>
            <person name="Kruse T."/>
            <person name="Murarilal Ratnadevi C."/>
            <person name="Erikstad H.-A."/>
            <person name="Birkeland N.-K."/>
        </authorList>
    </citation>
    <scope>NUCLEOTIDE SEQUENCE [LARGE SCALE GENOMIC DNA]</scope>
    <source>
        <strain evidence="7">kam1</strain>
    </source>
</reference>
<evidence type="ECO:0000313" key="7">
    <source>
        <dbReference type="Proteomes" id="UP000315925"/>
    </source>
</evidence>
<feature type="domain" description="ABC transporter" evidence="5">
    <location>
        <begin position="91"/>
        <end position="323"/>
    </location>
</feature>
<dbReference type="PROSITE" id="PS50893">
    <property type="entry name" value="ABC_TRANSPORTER_2"/>
    <property type="match status" value="1"/>
</dbReference>
<protein>
    <submittedName>
        <fullName evidence="6">Lipopolysaccharide export system ATP-binding protein</fullName>
        <ecNumber evidence="6">3.6.3.-</ecNumber>
    </submittedName>
</protein>
<evidence type="ECO:0000259" key="5">
    <source>
        <dbReference type="PROSITE" id="PS50893"/>
    </source>
</evidence>
<proteinExistence type="predicted"/>
<accession>A0A516TLS1</accession>
<dbReference type="InterPro" id="IPR030921">
    <property type="entry name" value="LPS_export_LptB"/>
</dbReference>
<keyword evidence="2" id="KW-0547">Nucleotide-binding</keyword>
<dbReference type="CDD" id="cd03218">
    <property type="entry name" value="ABC_YhbG"/>
    <property type="match status" value="1"/>
</dbReference>
<dbReference type="EC" id="3.6.3.-" evidence="6"/>
<dbReference type="GO" id="GO:0055085">
    <property type="term" value="P:transmembrane transport"/>
    <property type="evidence" value="ECO:0007669"/>
    <property type="project" value="InterPro"/>
</dbReference>
<dbReference type="PANTHER" id="PTHR45772:SF10">
    <property type="entry name" value="LIPOPOLYSACCHARIDE EXPORT SYSTEM ATP-BINDING PROTEIN LPTB"/>
    <property type="match status" value="1"/>
</dbReference>
<dbReference type="GO" id="GO:0016887">
    <property type="term" value="F:ATP hydrolysis activity"/>
    <property type="evidence" value="ECO:0007669"/>
    <property type="project" value="InterPro"/>
</dbReference>
<feature type="compositionally biased region" description="Polar residues" evidence="4">
    <location>
        <begin position="43"/>
        <end position="84"/>
    </location>
</feature>
<sequence length="327" mass="36243">MNTKYSGNSSPSSTNELSKNPNSLYPNTMRSHSLSEALKTFKQKTQLPSAFPSNTSPLPLEQPRQTPSSKSTTQLISKGPSSKGVSSEALIRSVQLVKEYGGRKVVNGVDLVVNKGEIVGLLGPNGAGKTTTFYMLVGLVTPTKGKVFIENEDVTKMPMYKRARKGLGYLPQEESVFRKLTVEENLMAILEFLDISKEERMHRLEELIRDFGLEKVKKTIAMSLSGGEKRRLSIARALTTSPSILLLDEPFSGVDPLAVYDLQQLVLSLKERGVSVLITDHNVRETLSIVDRAYLIYEGKVMSHGTSEFLINDPITRELYLGPRFSM</sequence>
<evidence type="ECO:0000256" key="3">
    <source>
        <dbReference type="ARBA" id="ARBA00022840"/>
    </source>
</evidence>
<dbReference type="EMBL" id="CP037899">
    <property type="protein sequence ID" value="QDQ42183.1"/>
    <property type="molecule type" value="Genomic_DNA"/>
</dbReference>
<evidence type="ECO:0000256" key="2">
    <source>
        <dbReference type="ARBA" id="ARBA00022741"/>
    </source>
</evidence>
<keyword evidence="1" id="KW-0813">Transport</keyword>
<dbReference type="GO" id="GO:0043190">
    <property type="term" value="C:ATP-binding cassette (ABC) transporter complex"/>
    <property type="evidence" value="ECO:0007669"/>
    <property type="project" value="InterPro"/>
</dbReference>
<dbReference type="Pfam" id="PF00005">
    <property type="entry name" value="ABC_tran"/>
    <property type="match status" value="1"/>
</dbReference>
<dbReference type="InterPro" id="IPR017871">
    <property type="entry name" value="ABC_transporter-like_CS"/>
</dbReference>
<gene>
    <name evidence="6" type="ORF">kam1_944</name>
</gene>
<dbReference type="FunFam" id="3.40.50.300:FF:000151">
    <property type="entry name" value="Lipopolysaccharide ABC transporter ATP-binding protein"/>
    <property type="match status" value="1"/>
</dbReference>
<dbReference type="KEGG" id="mkc:kam1_944"/>
<dbReference type="InterPro" id="IPR027417">
    <property type="entry name" value="P-loop_NTPase"/>
</dbReference>
<dbReference type="InterPro" id="IPR051120">
    <property type="entry name" value="ABC_AA/LPS_Transport"/>
</dbReference>
<organism evidence="6 7">
    <name type="scientific">Methylacidiphilum kamchatkense Kam1</name>
    <dbReference type="NCBI Taxonomy" id="1202785"/>
    <lineage>
        <taxon>Bacteria</taxon>
        <taxon>Pseudomonadati</taxon>
        <taxon>Verrucomicrobiota</taxon>
        <taxon>Methylacidiphilae</taxon>
        <taxon>Methylacidiphilales</taxon>
        <taxon>Methylacidiphilaceae</taxon>
        <taxon>Methylacidiphilum (ex Ratnadevi et al. 2023)</taxon>
    </lineage>
</organism>
<dbReference type="SMART" id="SM00382">
    <property type="entry name" value="AAA"/>
    <property type="match status" value="1"/>
</dbReference>
<evidence type="ECO:0000256" key="1">
    <source>
        <dbReference type="ARBA" id="ARBA00022448"/>
    </source>
</evidence>
<name>A0A516TLS1_9BACT</name>
<dbReference type="NCBIfam" id="TIGR04406">
    <property type="entry name" value="LPS_export_lptB"/>
    <property type="match status" value="1"/>
</dbReference>
<evidence type="ECO:0000313" key="6">
    <source>
        <dbReference type="EMBL" id="QDQ42183.1"/>
    </source>
</evidence>
<dbReference type="Gene3D" id="3.40.50.300">
    <property type="entry name" value="P-loop containing nucleotide triphosphate hydrolases"/>
    <property type="match status" value="1"/>
</dbReference>
<dbReference type="SUPFAM" id="SSF52540">
    <property type="entry name" value="P-loop containing nucleoside triphosphate hydrolases"/>
    <property type="match status" value="1"/>
</dbReference>
<dbReference type="Proteomes" id="UP000315925">
    <property type="component" value="Chromosome"/>
</dbReference>
<dbReference type="PROSITE" id="PS00211">
    <property type="entry name" value="ABC_TRANSPORTER_1"/>
    <property type="match status" value="1"/>
</dbReference>
<feature type="region of interest" description="Disordered" evidence="4">
    <location>
        <begin position="1"/>
        <end position="84"/>
    </location>
</feature>
<dbReference type="RefSeq" id="WP_216363796.1">
    <property type="nucleotide sequence ID" value="NZ_CP037899.1"/>
</dbReference>
<keyword evidence="6" id="KW-0378">Hydrolase</keyword>
<dbReference type="InterPro" id="IPR003439">
    <property type="entry name" value="ABC_transporter-like_ATP-bd"/>
</dbReference>
<dbReference type="GO" id="GO:0005524">
    <property type="term" value="F:ATP binding"/>
    <property type="evidence" value="ECO:0007669"/>
    <property type="project" value="UniProtKB-KW"/>
</dbReference>
<evidence type="ECO:0000256" key="4">
    <source>
        <dbReference type="SAM" id="MobiDB-lite"/>
    </source>
</evidence>